<dbReference type="Pfam" id="PF03938">
    <property type="entry name" value="OmpH"/>
    <property type="match status" value="1"/>
</dbReference>
<feature type="compositionally biased region" description="Polar residues" evidence="4">
    <location>
        <begin position="253"/>
        <end position="265"/>
    </location>
</feature>
<feature type="compositionally biased region" description="Basic and acidic residues" evidence="4">
    <location>
        <begin position="239"/>
        <end position="251"/>
    </location>
</feature>
<dbReference type="PANTHER" id="PTHR35089">
    <property type="entry name" value="CHAPERONE PROTEIN SKP"/>
    <property type="match status" value="1"/>
</dbReference>
<organism evidence="6 7">
    <name type="scientific">Flavobacterium restrictum</name>
    <dbReference type="NCBI Taxonomy" id="2594428"/>
    <lineage>
        <taxon>Bacteria</taxon>
        <taxon>Pseudomonadati</taxon>
        <taxon>Bacteroidota</taxon>
        <taxon>Flavobacteriia</taxon>
        <taxon>Flavobacteriales</taxon>
        <taxon>Flavobacteriaceae</taxon>
        <taxon>Flavobacterium</taxon>
    </lineage>
</organism>
<feature type="signal peptide" evidence="5">
    <location>
        <begin position="1"/>
        <end position="20"/>
    </location>
</feature>
<sequence>MRKQFLFLFLALFVWNTNHAQTKSTRVGYIDMEYILENVPEYTEAKTQLELKAQKWKQEIDTKQNEINTLKEALKAEKALLTRELIEERETEIKFLETEMLEYQQKRFGANGDLIIQKAGLAKPVQDQVFTAVQDIAEAKKYDFVFDKSSSFTMLFAAKRFDISDQVLRVINRAEKRQELTKKQLAAEEAKESKEDAIDANPILAERQKALDAKKVARDKIIADRLLLQEQKKKEYEERRLQLQADREAKKSGTVSATTQKTTTDGAKEAVTKTVDPAIEEAKIANAEAKAKQAEDRANALEERKKVIEERKQALEEKRKKTLEDREAIKKAKEEQLKEKTNNN</sequence>
<protein>
    <submittedName>
        <fullName evidence="6">OmpH family outer membrane protein</fullName>
    </submittedName>
</protein>
<dbReference type="EMBL" id="VJZT01000010">
    <property type="protein sequence ID" value="TRX39018.1"/>
    <property type="molecule type" value="Genomic_DNA"/>
</dbReference>
<dbReference type="GO" id="GO:0051082">
    <property type="term" value="F:unfolded protein binding"/>
    <property type="evidence" value="ECO:0007669"/>
    <property type="project" value="InterPro"/>
</dbReference>
<dbReference type="RefSeq" id="WP_144256704.1">
    <property type="nucleotide sequence ID" value="NZ_VJZT01000010.1"/>
</dbReference>
<accession>A0A553E1U0</accession>
<dbReference type="Proteomes" id="UP000316371">
    <property type="component" value="Unassembled WGS sequence"/>
</dbReference>
<comment type="similarity">
    <text evidence="1">Belongs to the Skp family.</text>
</comment>
<evidence type="ECO:0000256" key="1">
    <source>
        <dbReference type="ARBA" id="ARBA00009091"/>
    </source>
</evidence>
<dbReference type="InterPro" id="IPR024930">
    <property type="entry name" value="Skp_dom_sf"/>
</dbReference>
<evidence type="ECO:0000256" key="5">
    <source>
        <dbReference type="SAM" id="SignalP"/>
    </source>
</evidence>
<feature type="region of interest" description="Disordered" evidence="4">
    <location>
        <begin position="315"/>
        <end position="344"/>
    </location>
</feature>
<dbReference type="GO" id="GO:0050821">
    <property type="term" value="P:protein stabilization"/>
    <property type="evidence" value="ECO:0007669"/>
    <property type="project" value="TreeGrafter"/>
</dbReference>
<evidence type="ECO:0000256" key="4">
    <source>
        <dbReference type="SAM" id="MobiDB-lite"/>
    </source>
</evidence>
<comment type="caution">
    <text evidence="6">The sequence shown here is derived from an EMBL/GenBank/DDBJ whole genome shotgun (WGS) entry which is preliminary data.</text>
</comment>
<name>A0A553E1U0_9FLAO</name>
<feature type="region of interest" description="Disordered" evidence="4">
    <location>
        <begin position="239"/>
        <end position="273"/>
    </location>
</feature>
<dbReference type="OrthoDB" id="9788552at2"/>
<dbReference type="InterPro" id="IPR005632">
    <property type="entry name" value="Chaperone_Skp"/>
</dbReference>
<proteinExistence type="inferred from homology"/>
<dbReference type="Gene3D" id="3.30.910.20">
    <property type="entry name" value="Skp domain"/>
    <property type="match status" value="1"/>
</dbReference>
<dbReference type="AlphaFoldDB" id="A0A553E1U0"/>
<dbReference type="SMART" id="SM00935">
    <property type="entry name" value="OmpH"/>
    <property type="match status" value="1"/>
</dbReference>
<dbReference type="SUPFAM" id="SSF111384">
    <property type="entry name" value="OmpH-like"/>
    <property type="match status" value="1"/>
</dbReference>
<dbReference type="GO" id="GO:0005829">
    <property type="term" value="C:cytosol"/>
    <property type="evidence" value="ECO:0007669"/>
    <property type="project" value="TreeGrafter"/>
</dbReference>
<keyword evidence="3" id="KW-0175">Coiled coil</keyword>
<evidence type="ECO:0000313" key="6">
    <source>
        <dbReference type="EMBL" id="TRX39018.1"/>
    </source>
</evidence>
<feature type="coiled-coil region" evidence="3">
    <location>
        <begin position="39"/>
        <end position="106"/>
    </location>
</feature>
<keyword evidence="7" id="KW-1185">Reference proteome</keyword>
<evidence type="ECO:0000313" key="7">
    <source>
        <dbReference type="Proteomes" id="UP000316371"/>
    </source>
</evidence>
<gene>
    <name evidence="6" type="ORF">FNW21_10530</name>
</gene>
<dbReference type="PANTHER" id="PTHR35089:SF1">
    <property type="entry name" value="CHAPERONE PROTEIN SKP"/>
    <property type="match status" value="1"/>
</dbReference>
<reference evidence="6 7" key="1">
    <citation type="submission" date="2019-07" db="EMBL/GenBank/DDBJ databases">
        <title>Novel species of Flavobacterium.</title>
        <authorList>
            <person name="Liu Q."/>
            <person name="Xin Y.-H."/>
        </authorList>
    </citation>
    <scope>NUCLEOTIDE SEQUENCE [LARGE SCALE GENOMIC DNA]</scope>
    <source>
        <strain evidence="6 7">LB1R34</strain>
    </source>
</reference>
<feature type="chain" id="PRO_5022165783" evidence="5">
    <location>
        <begin position="21"/>
        <end position="344"/>
    </location>
</feature>
<evidence type="ECO:0000256" key="3">
    <source>
        <dbReference type="SAM" id="Coils"/>
    </source>
</evidence>
<evidence type="ECO:0000256" key="2">
    <source>
        <dbReference type="ARBA" id="ARBA00022729"/>
    </source>
</evidence>
<keyword evidence="2 5" id="KW-0732">Signal</keyword>